<proteinExistence type="predicted"/>
<protein>
    <recommendedName>
        <fullName evidence="3">Transposase DDE domain-containing protein</fullName>
    </recommendedName>
</protein>
<name>A0AAN1PK98_9PROT</name>
<evidence type="ECO:0000313" key="1">
    <source>
        <dbReference type="EMBL" id="AXN01827.1"/>
    </source>
</evidence>
<dbReference type="EMBL" id="CP023190">
    <property type="protein sequence ID" value="AXN01827.1"/>
    <property type="molecule type" value="Genomic_DNA"/>
</dbReference>
<evidence type="ECO:0000313" key="2">
    <source>
        <dbReference type="Proteomes" id="UP000256572"/>
    </source>
</evidence>
<dbReference type="Proteomes" id="UP000256572">
    <property type="component" value="Plasmid pSH1"/>
</dbReference>
<evidence type="ECO:0008006" key="3">
    <source>
        <dbReference type="Google" id="ProtNLM"/>
    </source>
</evidence>
<sequence length="82" mass="9244">MSIGPSLFFNMAKIIASSLLSPQRKIVSVHEKPYFSIYKKRNIIEQFFASPKQFKGTATLYDKLESTFITAVQLVSVIIGDN</sequence>
<geneLocation type="plasmid" evidence="2">
    <name>psh1</name>
</geneLocation>
<gene>
    <name evidence="1" type="ORF">CJF59_14470</name>
</gene>
<reference evidence="1 2" key="2">
    <citation type="submission" date="2018-08" db="EMBL/GenBank/DDBJ databases">
        <title>Acetobacter oryzifermentans sp. nov., isolated from Korea traditional vinegar and reclassification of Acetobacter pasteurianus subsp. ascendens (Henneberg 1898) as Acetobacter ascendens comb. nov.</title>
        <authorList>
            <person name="Cho G.Y."/>
            <person name="Lee S.H."/>
        </authorList>
    </citation>
    <scope>NUCLEOTIDE SEQUENCE [LARGE SCALE GENOMIC DNA]</scope>
    <source>
        <strain evidence="1 2">SH</strain>
        <plasmid evidence="2">psh1</plasmid>
    </source>
</reference>
<reference evidence="1 2" key="1">
    <citation type="submission" date="2017-09" db="EMBL/GenBank/DDBJ databases">
        <authorList>
            <person name="Kim K.H."/>
            <person name="Chun B.H."/>
            <person name="Han G.S."/>
            <person name="Hyun S.G."/>
            <person name="Jeon C.O."/>
        </authorList>
    </citation>
    <scope>NUCLEOTIDE SEQUENCE [LARGE SCALE GENOMIC DNA]</scope>
    <source>
        <strain evidence="1 2">SH</strain>
        <plasmid evidence="2">psh1</plasmid>
    </source>
</reference>
<dbReference type="AlphaFoldDB" id="A0AAN1PK98"/>
<accession>A0AAN1PK98</accession>
<keyword evidence="1" id="KW-0614">Plasmid</keyword>
<organism evidence="1 2">
    <name type="scientific">Acetobacter pomorum</name>
    <dbReference type="NCBI Taxonomy" id="65959"/>
    <lineage>
        <taxon>Bacteria</taxon>
        <taxon>Pseudomonadati</taxon>
        <taxon>Pseudomonadota</taxon>
        <taxon>Alphaproteobacteria</taxon>
        <taxon>Acetobacterales</taxon>
        <taxon>Acetobacteraceae</taxon>
        <taxon>Acetobacter</taxon>
    </lineage>
</organism>
<dbReference type="RefSeq" id="WP_116100365.1">
    <property type="nucleotide sequence ID" value="NZ_CP023190.1"/>
</dbReference>